<dbReference type="AlphaFoldDB" id="A0AAD8EN94"/>
<dbReference type="InterPro" id="IPR001360">
    <property type="entry name" value="Glyco_hydro_1"/>
</dbReference>
<comment type="caution">
    <text evidence="6">The sequence shown here is derived from an EMBL/GenBank/DDBJ whole genome shotgun (WGS) entry which is preliminary data.</text>
</comment>
<dbReference type="GO" id="GO:0005975">
    <property type="term" value="P:carbohydrate metabolic process"/>
    <property type="evidence" value="ECO:0007669"/>
    <property type="project" value="InterPro"/>
</dbReference>
<feature type="signal peptide" evidence="5">
    <location>
        <begin position="1"/>
        <end position="20"/>
    </location>
</feature>
<reference evidence="6" key="1">
    <citation type="journal article" date="2023" name="IScience">
        <title>Live-bearing cockroach genome reveals convergent evolutionary mechanisms linked to viviparity in insects and beyond.</title>
        <authorList>
            <person name="Fouks B."/>
            <person name="Harrison M.C."/>
            <person name="Mikhailova A.A."/>
            <person name="Marchal E."/>
            <person name="English S."/>
            <person name="Carruthers M."/>
            <person name="Jennings E.C."/>
            <person name="Chiamaka E.L."/>
            <person name="Frigard R.A."/>
            <person name="Pippel M."/>
            <person name="Attardo G.M."/>
            <person name="Benoit J.B."/>
            <person name="Bornberg-Bauer E."/>
            <person name="Tobe S.S."/>
        </authorList>
    </citation>
    <scope>NUCLEOTIDE SEQUENCE</scope>
    <source>
        <strain evidence="6">Stay&amp;Tobe</strain>
    </source>
</reference>
<name>A0AAD8EN94_DIPPU</name>
<dbReference type="GO" id="GO:0008422">
    <property type="term" value="F:beta-glucosidase activity"/>
    <property type="evidence" value="ECO:0007669"/>
    <property type="project" value="TreeGrafter"/>
</dbReference>
<feature type="non-terminal residue" evidence="6">
    <location>
        <position position="1"/>
    </location>
</feature>
<evidence type="ECO:0000256" key="2">
    <source>
        <dbReference type="ARBA" id="ARBA00022801"/>
    </source>
</evidence>
<dbReference type="Pfam" id="PF00232">
    <property type="entry name" value="Glyco_hydro_1"/>
    <property type="match status" value="1"/>
</dbReference>
<evidence type="ECO:0000313" key="7">
    <source>
        <dbReference type="Proteomes" id="UP001233999"/>
    </source>
</evidence>
<comment type="similarity">
    <text evidence="1 4">Belongs to the glycosyl hydrolase 1 family.</text>
</comment>
<dbReference type="PANTHER" id="PTHR10353">
    <property type="entry name" value="GLYCOSYL HYDROLASE"/>
    <property type="match status" value="1"/>
</dbReference>
<reference evidence="6" key="2">
    <citation type="submission" date="2023-05" db="EMBL/GenBank/DDBJ databases">
        <authorList>
            <person name="Fouks B."/>
        </authorList>
    </citation>
    <scope>NUCLEOTIDE SEQUENCE</scope>
    <source>
        <strain evidence="6">Stay&amp;Tobe</strain>
        <tissue evidence="6">Testes</tissue>
    </source>
</reference>
<dbReference type="InterPro" id="IPR017853">
    <property type="entry name" value="GH"/>
</dbReference>
<evidence type="ECO:0000313" key="6">
    <source>
        <dbReference type="EMBL" id="KAJ9595812.1"/>
    </source>
</evidence>
<evidence type="ECO:0000256" key="3">
    <source>
        <dbReference type="ARBA" id="ARBA00023295"/>
    </source>
</evidence>
<evidence type="ECO:0000256" key="1">
    <source>
        <dbReference type="ARBA" id="ARBA00010838"/>
    </source>
</evidence>
<accession>A0AAD8EN94</accession>
<sequence length="380" mass="43735">MANLVISLLVVIFVSRKVLCQTEAYYDQVKNFTFPDGFIFGAATAAYQIEGAWDVDGKGPSIWDVFTHTYPDRIKDRSTGDDACKSYYKYKEDVSILKKMEMNFYRFSISWPRILPTGLPDNVNQKGIDHYNDLINELIANKIMPLVTMYHWDLPNYLQTFGGWTNESIIPLFENYARILFENYGDRVKWWLTFNEPQMVASGYEMSALAPGIFTDGVGPYLAAHNILKSHARVYRMYDQEFRGNQSGKVSIAPNIMWPIPVNTTSRDDWEATFQYLLFSVGWFTDPIYSEQGDYPSVMKQIIAENSAHQGFPHSRLPNFTKDEVEYIKGTADFFAFNCYTSFLVKKNNTIPSPSQSADSRVSMYRATDWIKSKTSSWES</sequence>
<protein>
    <submittedName>
        <fullName evidence="6">Uncharacterized protein</fullName>
    </submittedName>
</protein>
<feature type="chain" id="PRO_5042285066" evidence="5">
    <location>
        <begin position="21"/>
        <end position="380"/>
    </location>
</feature>
<keyword evidence="7" id="KW-1185">Reference proteome</keyword>
<gene>
    <name evidence="6" type="ORF">L9F63_012996</name>
</gene>
<proteinExistence type="inferred from homology"/>
<keyword evidence="2" id="KW-0378">Hydrolase</keyword>
<dbReference type="SUPFAM" id="SSF51445">
    <property type="entry name" value="(Trans)glycosidases"/>
    <property type="match status" value="1"/>
</dbReference>
<keyword evidence="3" id="KW-0326">Glycosidase</keyword>
<dbReference type="Proteomes" id="UP001233999">
    <property type="component" value="Unassembled WGS sequence"/>
</dbReference>
<evidence type="ECO:0000256" key="4">
    <source>
        <dbReference type="RuleBase" id="RU003690"/>
    </source>
</evidence>
<evidence type="ECO:0000256" key="5">
    <source>
        <dbReference type="SAM" id="SignalP"/>
    </source>
</evidence>
<dbReference type="InterPro" id="IPR033132">
    <property type="entry name" value="GH_1_N_CS"/>
</dbReference>
<dbReference type="Gene3D" id="3.20.20.80">
    <property type="entry name" value="Glycosidases"/>
    <property type="match status" value="1"/>
</dbReference>
<dbReference type="PANTHER" id="PTHR10353:SF36">
    <property type="entry name" value="LP05116P"/>
    <property type="match status" value="1"/>
</dbReference>
<dbReference type="EMBL" id="JASPKZ010002312">
    <property type="protein sequence ID" value="KAJ9595812.1"/>
    <property type="molecule type" value="Genomic_DNA"/>
</dbReference>
<dbReference type="PROSITE" id="PS00653">
    <property type="entry name" value="GLYCOSYL_HYDROL_F1_2"/>
    <property type="match status" value="1"/>
</dbReference>
<keyword evidence="5" id="KW-0732">Signal</keyword>
<organism evidence="6 7">
    <name type="scientific">Diploptera punctata</name>
    <name type="common">Pacific beetle cockroach</name>
    <dbReference type="NCBI Taxonomy" id="6984"/>
    <lineage>
        <taxon>Eukaryota</taxon>
        <taxon>Metazoa</taxon>
        <taxon>Ecdysozoa</taxon>
        <taxon>Arthropoda</taxon>
        <taxon>Hexapoda</taxon>
        <taxon>Insecta</taxon>
        <taxon>Pterygota</taxon>
        <taxon>Neoptera</taxon>
        <taxon>Polyneoptera</taxon>
        <taxon>Dictyoptera</taxon>
        <taxon>Blattodea</taxon>
        <taxon>Blaberoidea</taxon>
        <taxon>Blaberidae</taxon>
        <taxon>Diplopterinae</taxon>
        <taxon>Diploptera</taxon>
    </lineage>
</organism>